<proteinExistence type="predicted"/>
<protein>
    <submittedName>
        <fullName evidence="1">Uncharacterized protein</fullName>
    </submittedName>
</protein>
<dbReference type="Proteomes" id="UP000507470">
    <property type="component" value="Unassembled WGS sequence"/>
</dbReference>
<evidence type="ECO:0000313" key="2">
    <source>
        <dbReference type="Proteomes" id="UP000507470"/>
    </source>
</evidence>
<evidence type="ECO:0000313" key="1">
    <source>
        <dbReference type="EMBL" id="CAC5405346.1"/>
    </source>
</evidence>
<keyword evidence="2" id="KW-1185">Reference proteome</keyword>
<gene>
    <name evidence="1" type="ORF">MCOR_39051</name>
</gene>
<accession>A0A6J8DBJ6</accession>
<dbReference type="EMBL" id="CACVKT020007119">
    <property type="protein sequence ID" value="CAC5405346.1"/>
    <property type="molecule type" value="Genomic_DNA"/>
</dbReference>
<organism evidence="1 2">
    <name type="scientific">Mytilus coruscus</name>
    <name type="common">Sea mussel</name>
    <dbReference type="NCBI Taxonomy" id="42192"/>
    <lineage>
        <taxon>Eukaryota</taxon>
        <taxon>Metazoa</taxon>
        <taxon>Spiralia</taxon>
        <taxon>Lophotrochozoa</taxon>
        <taxon>Mollusca</taxon>
        <taxon>Bivalvia</taxon>
        <taxon>Autobranchia</taxon>
        <taxon>Pteriomorphia</taxon>
        <taxon>Mytilida</taxon>
        <taxon>Mytiloidea</taxon>
        <taxon>Mytilidae</taxon>
        <taxon>Mytilinae</taxon>
        <taxon>Mytilus</taxon>
    </lineage>
</organism>
<reference evidence="1 2" key="1">
    <citation type="submission" date="2020-06" db="EMBL/GenBank/DDBJ databases">
        <authorList>
            <person name="Li R."/>
            <person name="Bekaert M."/>
        </authorList>
    </citation>
    <scope>NUCLEOTIDE SEQUENCE [LARGE SCALE GENOMIC DNA]</scope>
    <source>
        <strain evidence="2">wild</strain>
    </source>
</reference>
<dbReference type="OrthoDB" id="10503865at2759"/>
<dbReference type="AlphaFoldDB" id="A0A6J8DBJ6"/>
<name>A0A6J8DBJ6_MYTCO</name>
<sequence>MIFIQTVQSHKFLPTIEKINTTFTYHRASLNRDEYSYMCDATNMTTPDIIWTNQGKFNRLEFYLKASLDDTYVFSRNPRPLPSYISTVQFGIVSATASGSHMKLNNKGGYYKAKRDTLKCPNLFNTNRNTNISCYLNTSYIIQFDSGDRYMVLFSLSTGGYRNLTNGQRHYRQNTYNTIKTENSMELHFDYEDPIHCIEDSSCISGEVPFLLRHDVTNVNSCTSFINTD</sequence>